<proteinExistence type="predicted"/>
<evidence type="ECO:0000313" key="1">
    <source>
        <dbReference type="EMBL" id="AWT59701.1"/>
    </source>
</evidence>
<dbReference type="AlphaFoldDB" id="A0A2Z4ACQ6"/>
<accession>A0A2Z4ACQ6</accession>
<evidence type="ECO:0000313" key="2">
    <source>
        <dbReference type="Proteomes" id="UP000247465"/>
    </source>
</evidence>
<name>A0A2Z4ACQ6_9BACT</name>
<protein>
    <submittedName>
        <fullName evidence="1">Uncharacterized protein</fullName>
    </submittedName>
</protein>
<sequence>MPECFCFCGSWKKLNNEDLYYTSGIGENSIIDARGK</sequence>
<dbReference type="KEGG" id="mtar:DF168_00895"/>
<dbReference type="Proteomes" id="UP000247465">
    <property type="component" value="Chromosome"/>
</dbReference>
<reference evidence="1 2" key="1">
    <citation type="submission" date="2018-06" db="EMBL/GenBank/DDBJ databases">
        <title>Draft Genome Sequence of a Novel Marine Bacterium Related to the Verrucomicrobia.</title>
        <authorList>
            <person name="Vosseberg J."/>
            <person name="Martijn J."/>
            <person name="Ettema T.J.G."/>
        </authorList>
    </citation>
    <scope>NUCLEOTIDE SEQUENCE [LARGE SCALE GENOMIC DNA]</scope>
    <source>
        <strain evidence="1">TARA_B100001123</strain>
    </source>
</reference>
<gene>
    <name evidence="1" type="ORF">DF168_00895</name>
</gene>
<dbReference type="EMBL" id="CP029803">
    <property type="protein sequence ID" value="AWT59701.1"/>
    <property type="molecule type" value="Genomic_DNA"/>
</dbReference>
<organism evidence="1 2">
    <name type="scientific">Candidatus Moanibacter tarae</name>
    <dbReference type="NCBI Taxonomy" id="2200854"/>
    <lineage>
        <taxon>Bacteria</taxon>
        <taxon>Pseudomonadati</taxon>
        <taxon>Verrucomicrobiota</taxon>
        <taxon>Opitutia</taxon>
        <taxon>Puniceicoccales</taxon>
        <taxon>Puniceicoccales incertae sedis</taxon>
        <taxon>Candidatus Moanibacter</taxon>
    </lineage>
</organism>